<keyword evidence="2" id="KW-1133">Transmembrane helix</keyword>
<dbReference type="EMBL" id="JABBJJ010000551">
    <property type="protein sequence ID" value="NMO23191.1"/>
    <property type="molecule type" value="Genomic_DNA"/>
</dbReference>
<reference evidence="3 4" key="1">
    <citation type="submission" date="2020-04" db="EMBL/GenBank/DDBJ databases">
        <title>Draft genome of Pyxidicoccus fallax type strain.</title>
        <authorList>
            <person name="Whitworth D.E."/>
        </authorList>
    </citation>
    <scope>NUCLEOTIDE SEQUENCE [LARGE SCALE GENOMIC DNA]</scope>
    <source>
        <strain evidence="3 4">DSM 14698</strain>
    </source>
</reference>
<feature type="transmembrane region" description="Helical" evidence="2">
    <location>
        <begin position="54"/>
        <end position="74"/>
    </location>
</feature>
<evidence type="ECO:0000313" key="3">
    <source>
        <dbReference type="EMBL" id="NMO23191.1"/>
    </source>
</evidence>
<organism evidence="3 4">
    <name type="scientific">Pyxidicoccus fallax</name>
    <dbReference type="NCBI Taxonomy" id="394095"/>
    <lineage>
        <taxon>Bacteria</taxon>
        <taxon>Pseudomonadati</taxon>
        <taxon>Myxococcota</taxon>
        <taxon>Myxococcia</taxon>
        <taxon>Myxococcales</taxon>
        <taxon>Cystobacterineae</taxon>
        <taxon>Myxococcaceae</taxon>
        <taxon>Pyxidicoccus</taxon>
    </lineage>
</organism>
<keyword evidence="2" id="KW-0472">Membrane</keyword>
<keyword evidence="4" id="KW-1185">Reference proteome</keyword>
<feature type="non-terminal residue" evidence="3">
    <location>
        <position position="1"/>
    </location>
</feature>
<evidence type="ECO:0000313" key="4">
    <source>
        <dbReference type="Proteomes" id="UP000518300"/>
    </source>
</evidence>
<dbReference type="Proteomes" id="UP000518300">
    <property type="component" value="Unassembled WGS sequence"/>
</dbReference>
<gene>
    <name evidence="3" type="ORF">HG543_51280</name>
</gene>
<feature type="region of interest" description="Disordered" evidence="1">
    <location>
        <begin position="1"/>
        <end position="49"/>
    </location>
</feature>
<feature type="compositionally biased region" description="Low complexity" evidence="1">
    <location>
        <begin position="1"/>
        <end position="15"/>
    </location>
</feature>
<protein>
    <submittedName>
        <fullName evidence="3">Uncharacterized protein</fullName>
    </submittedName>
</protein>
<dbReference type="AlphaFoldDB" id="A0A848LZZ3"/>
<sequence length="151" mass="15661">PQPVAVAPRAPAEADPGYEDEDPASPASESLAESLTESPDNAPRKKPSGWMRRTGIYASIGGAVALGAGGIFGLRSRSLNDDLSRRYTDGLLVPGDRAKFNQVKTSNTLANTLMIGGGVIALTGLTFWGLSAVSFDSDGEGGGNVNVRGQW</sequence>
<comment type="caution">
    <text evidence="3">The sequence shown here is derived from an EMBL/GenBank/DDBJ whole genome shotgun (WGS) entry which is preliminary data.</text>
</comment>
<feature type="compositionally biased region" description="Low complexity" evidence="1">
    <location>
        <begin position="24"/>
        <end position="39"/>
    </location>
</feature>
<evidence type="ECO:0000256" key="2">
    <source>
        <dbReference type="SAM" id="Phobius"/>
    </source>
</evidence>
<name>A0A848LZZ3_9BACT</name>
<feature type="transmembrane region" description="Helical" evidence="2">
    <location>
        <begin position="109"/>
        <end position="130"/>
    </location>
</feature>
<accession>A0A848LZZ3</accession>
<proteinExistence type="predicted"/>
<keyword evidence="2" id="KW-0812">Transmembrane</keyword>
<evidence type="ECO:0000256" key="1">
    <source>
        <dbReference type="SAM" id="MobiDB-lite"/>
    </source>
</evidence>